<dbReference type="Proteomes" id="UP000245921">
    <property type="component" value="Unassembled WGS sequence"/>
</dbReference>
<evidence type="ECO:0000256" key="4">
    <source>
        <dbReference type="ARBA" id="ARBA00022729"/>
    </source>
</evidence>
<dbReference type="PANTHER" id="PTHR34296:SF2">
    <property type="entry name" value="ABC TRANSPORTER GUANOSINE-BINDING PROTEIN NUPN"/>
    <property type="match status" value="1"/>
</dbReference>
<keyword evidence="4 7" id="KW-0732">Signal</keyword>
<sequence>MKKVFFILLSVLMLFLLVSCEKSDEKDGIKVAMITSQGGLGDKSWNDSGYQGLVKAKEGMDIETKVIEPKDAAEGEKFLNDLAQAGYDLIITMEYAHGDVLKEVAPKYKDTHFAIFNQVVDVPNVVSVVFGEHEGSFLAGALAALMTTDTSISRINSDKKIGFIGGIQSPGIDKFLVGYREGAKYIDKDIQVVVGYANSFGDPNKGKEIASSQINNGVDIIYSVAGGTGIGVFEEAENKNVYAIGVDTDQDYLKPGTILTSMLKRVDLSIYEIIKQLVDGKLQNNTVMTPALAQKGVSLTEMKYTKDDIPAKYLERLEEIKQDIINNKIKVTDITAK</sequence>
<evidence type="ECO:0000256" key="5">
    <source>
        <dbReference type="ARBA" id="ARBA00023136"/>
    </source>
</evidence>
<keyword evidence="5" id="KW-0472">Membrane</keyword>
<dbReference type="InterPro" id="IPR050957">
    <property type="entry name" value="BMP_lipoprotein"/>
</dbReference>
<dbReference type="Gene3D" id="3.40.50.2300">
    <property type="match status" value="2"/>
</dbReference>
<dbReference type="EMBL" id="QGGI01000008">
    <property type="protein sequence ID" value="PWJ93244.1"/>
    <property type="molecule type" value="Genomic_DNA"/>
</dbReference>
<protein>
    <submittedName>
        <fullName evidence="9">Nucleoside-binding protein</fullName>
    </submittedName>
</protein>
<proteinExistence type="inferred from homology"/>
<dbReference type="SUPFAM" id="SSF53822">
    <property type="entry name" value="Periplasmic binding protein-like I"/>
    <property type="match status" value="1"/>
</dbReference>
<gene>
    <name evidence="9" type="ORF">C7380_10873</name>
</gene>
<dbReference type="GO" id="GO:0005886">
    <property type="term" value="C:plasma membrane"/>
    <property type="evidence" value="ECO:0007669"/>
    <property type="project" value="UniProtKB-SubCell"/>
</dbReference>
<evidence type="ECO:0000256" key="3">
    <source>
        <dbReference type="ARBA" id="ARBA00022475"/>
    </source>
</evidence>
<feature type="signal peptide" evidence="7">
    <location>
        <begin position="1"/>
        <end position="23"/>
    </location>
</feature>
<evidence type="ECO:0000256" key="7">
    <source>
        <dbReference type="SAM" id="SignalP"/>
    </source>
</evidence>
<dbReference type="PROSITE" id="PS51257">
    <property type="entry name" value="PROKAR_LIPOPROTEIN"/>
    <property type="match status" value="1"/>
</dbReference>
<evidence type="ECO:0000256" key="6">
    <source>
        <dbReference type="ARBA" id="ARBA00023288"/>
    </source>
</evidence>
<feature type="chain" id="PRO_5041264938" evidence="7">
    <location>
        <begin position="24"/>
        <end position="337"/>
    </location>
</feature>
<keyword evidence="3" id="KW-1003">Cell membrane</keyword>
<comment type="similarity">
    <text evidence="2">Belongs to the BMP lipoprotein family.</text>
</comment>
<dbReference type="Pfam" id="PF02608">
    <property type="entry name" value="Bmp"/>
    <property type="match status" value="1"/>
</dbReference>
<reference evidence="9 10" key="1">
    <citation type="submission" date="2018-05" db="EMBL/GenBank/DDBJ databases">
        <title>Genomic Encyclopedia of Type Strains, Phase IV (KMG-IV): sequencing the most valuable type-strain genomes for metagenomic binning, comparative biology and taxonomic classification.</title>
        <authorList>
            <person name="Goeker M."/>
        </authorList>
    </citation>
    <scope>NUCLEOTIDE SEQUENCE [LARGE SCALE GENOMIC DNA]</scope>
    <source>
        <strain evidence="9 10">DSM 24906</strain>
    </source>
</reference>
<name>A0AA45C6V6_9BACT</name>
<keyword evidence="10" id="KW-1185">Reference proteome</keyword>
<dbReference type="RefSeq" id="WP_109604772.1">
    <property type="nucleotide sequence ID" value="NZ_QGGI01000008.1"/>
</dbReference>
<evidence type="ECO:0000313" key="10">
    <source>
        <dbReference type="Proteomes" id="UP000245921"/>
    </source>
</evidence>
<organism evidence="9 10">
    <name type="scientific">Oceanotoga teriensis</name>
    <dbReference type="NCBI Taxonomy" id="515440"/>
    <lineage>
        <taxon>Bacteria</taxon>
        <taxon>Thermotogati</taxon>
        <taxon>Thermotogota</taxon>
        <taxon>Thermotogae</taxon>
        <taxon>Petrotogales</taxon>
        <taxon>Petrotogaceae</taxon>
        <taxon>Oceanotoga</taxon>
    </lineage>
</organism>
<comment type="caution">
    <text evidence="9">The sequence shown here is derived from an EMBL/GenBank/DDBJ whole genome shotgun (WGS) entry which is preliminary data.</text>
</comment>
<dbReference type="AlphaFoldDB" id="A0AA45C6V6"/>
<feature type="domain" description="ABC transporter substrate-binding protein PnrA-like" evidence="8">
    <location>
        <begin position="30"/>
        <end position="333"/>
    </location>
</feature>
<comment type="subcellular location">
    <subcellularLocation>
        <location evidence="1">Cell membrane</location>
        <topology evidence="1">Lipid-anchor</topology>
    </subcellularLocation>
</comment>
<evidence type="ECO:0000256" key="1">
    <source>
        <dbReference type="ARBA" id="ARBA00004193"/>
    </source>
</evidence>
<dbReference type="InterPro" id="IPR003760">
    <property type="entry name" value="PnrA-like"/>
</dbReference>
<evidence type="ECO:0000313" key="9">
    <source>
        <dbReference type="EMBL" id="PWJ93244.1"/>
    </source>
</evidence>
<accession>A0AA45C6V6</accession>
<evidence type="ECO:0000259" key="8">
    <source>
        <dbReference type="Pfam" id="PF02608"/>
    </source>
</evidence>
<keyword evidence="6" id="KW-0449">Lipoprotein</keyword>
<evidence type="ECO:0000256" key="2">
    <source>
        <dbReference type="ARBA" id="ARBA00008610"/>
    </source>
</evidence>
<dbReference type="PANTHER" id="PTHR34296">
    <property type="entry name" value="TRANSCRIPTIONAL ACTIVATOR PROTEIN MED"/>
    <property type="match status" value="1"/>
</dbReference>
<dbReference type="InterPro" id="IPR028082">
    <property type="entry name" value="Peripla_BP_I"/>
</dbReference>
<dbReference type="CDD" id="cd06354">
    <property type="entry name" value="PBP1_PrnA-like"/>
    <property type="match status" value="1"/>
</dbReference>